<dbReference type="InterPro" id="IPR019874">
    <property type="entry name" value="RF_methyltr_PrmC"/>
</dbReference>
<dbReference type="CDD" id="cd02440">
    <property type="entry name" value="AdoMet_MTases"/>
    <property type="match status" value="1"/>
</dbReference>
<dbReference type="Pfam" id="PF05175">
    <property type="entry name" value="MTS"/>
    <property type="match status" value="1"/>
</dbReference>
<dbReference type="NCBIfam" id="TIGR03534">
    <property type="entry name" value="RF_mod_PrmC"/>
    <property type="match status" value="1"/>
</dbReference>
<accession>A0A1U7LY95</accession>
<comment type="caution">
    <text evidence="5">Lacks conserved residue(s) required for the propagation of feature annotation.</text>
</comment>
<dbReference type="PANTHER" id="PTHR18895">
    <property type="entry name" value="HEMK METHYLTRANSFERASE"/>
    <property type="match status" value="1"/>
</dbReference>
<comment type="similarity">
    <text evidence="5">Belongs to the protein N5-glutamine methyltransferase family. PrmC subfamily.</text>
</comment>
<dbReference type="GO" id="GO:0003676">
    <property type="term" value="F:nucleic acid binding"/>
    <property type="evidence" value="ECO:0007669"/>
    <property type="project" value="InterPro"/>
</dbReference>
<dbReference type="Gene3D" id="1.10.8.10">
    <property type="entry name" value="DNA helicase RuvA subunit, C-terminal domain"/>
    <property type="match status" value="1"/>
</dbReference>
<dbReference type="Gene3D" id="3.40.50.150">
    <property type="entry name" value="Vaccinia Virus protein VP39"/>
    <property type="match status" value="1"/>
</dbReference>
<feature type="coiled-coil region" evidence="6">
    <location>
        <begin position="150"/>
        <end position="177"/>
    </location>
</feature>
<feature type="binding site" evidence="5">
    <location>
        <position position="185"/>
    </location>
    <ligand>
        <name>S-adenosyl-L-methionine</name>
        <dbReference type="ChEBI" id="CHEBI:59789"/>
    </ligand>
</feature>
<dbReference type="Pfam" id="PF17827">
    <property type="entry name" value="PrmC_N"/>
    <property type="match status" value="1"/>
</dbReference>
<dbReference type="EMBL" id="MJIH01000001">
    <property type="protein sequence ID" value="OLR64266.1"/>
    <property type="molecule type" value="Genomic_DNA"/>
</dbReference>
<feature type="domain" description="Methyltransferase small" evidence="7">
    <location>
        <begin position="104"/>
        <end position="193"/>
    </location>
</feature>
<dbReference type="PANTHER" id="PTHR18895:SF74">
    <property type="entry name" value="MTRF1L RELEASE FACTOR GLUTAMINE METHYLTRANSFERASE"/>
    <property type="match status" value="1"/>
</dbReference>
<keyword evidence="10" id="KW-1185">Reference proteome</keyword>
<keyword evidence="6" id="KW-0175">Coiled coil</keyword>
<reference evidence="9 10" key="1">
    <citation type="journal article" date="2016" name="Appl. Environ. Microbiol.">
        <title>Function and Phylogeny of Bacterial Butyryl Coenzyme A:Acetate Transferases and Their Diversity in the Proximal Colon of Swine.</title>
        <authorList>
            <person name="Trachsel J."/>
            <person name="Bayles D.O."/>
            <person name="Looft T."/>
            <person name="Levine U.Y."/>
            <person name="Allen H.K."/>
        </authorList>
    </citation>
    <scope>NUCLEOTIDE SEQUENCE [LARGE SCALE GENOMIC DNA]</scope>
    <source>
        <strain evidence="9 10">35-6-1</strain>
    </source>
</reference>
<evidence type="ECO:0000259" key="8">
    <source>
        <dbReference type="Pfam" id="PF17827"/>
    </source>
</evidence>
<dbReference type="STRING" id="1465756.BIV18_01250"/>
<keyword evidence="1 5" id="KW-0489">Methyltransferase</keyword>
<dbReference type="PROSITE" id="PS00092">
    <property type="entry name" value="N6_MTASE"/>
    <property type="match status" value="1"/>
</dbReference>
<proteinExistence type="inferred from homology"/>
<evidence type="ECO:0000256" key="5">
    <source>
        <dbReference type="HAMAP-Rule" id="MF_02126"/>
    </source>
</evidence>
<dbReference type="AlphaFoldDB" id="A0A1U7LY95"/>
<dbReference type="Proteomes" id="UP000187166">
    <property type="component" value="Unassembled WGS sequence"/>
</dbReference>
<dbReference type="GO" id="GO:0032259">
    <property type="term" value="P:methylation"/>
    <property type="evidence" value="ECO:0007669"/>
    <property type="project" value="UniProtKB-KW"/>
</dbReference>
<dbReference type="GO" id="GO:0102559">
    <property type="term" value="F:peptide chain release factor N(5)-glutamine methyltransferase activity"/>
    <property type="evidence" value="ECO:0007669"/>
    <property type="project" value="UniProtKB-EC"/>
</dbReference>
<dbReference type="EC" id="2.1.1.297" evidence="5"/>
<evidence type="ECO:0000256" key="2">
    <source>
        <dbReference type="ARBA" id="ARBA00022679"/>
    </source>
</evidence>
<dbReference type="HAMAP" id="MF_02126">
    <property type="entry name" value="RF_methyltr_PrmC"/>
    <property type="match status" value="1"/>
</dbReference>
<sequence length="278" mass="32338">MKIKDALIEGREFLKNLEYTDPTFETRRILTELLNKDLYYLIAHDEEELEKSVEEKYFNILIKRQCGIPLQYIFGKEDFYGRTFTVLENVLIPRQDTEISVEVILKLNKKNNIKNMLEIGCGTGIVSITVDLESEEKIDITSVDISPFAIKNSNINKKNLKSNIKILKSNLFEKINEKFDLIYSNPPYIKSSEIENLQIEVRNHEPRLALDGGSDGLYFYRKIIKQSQNYLNKNGFLVFEIGHDEAEDISSLMRKNFKVEIFKDLNNLDRVVVGQLKV</sequence>
<dbReference type="InterPro" id="IPR040758">
    <property type="entry name" value="PrmC_N"/>
</dbReference>
<evidence type="ECO:0000256" key="3">
    <source>
        <dbReference type="ARBA" id="ARBA00022691"/>
    </source>
</evidence>
<evidence type="ECO:0000256" key="4">
    <source>
        <dbReference type="ARBA" id="ARBA00048391"/>
    </source>
</evidence>
<evidence type="ECO:0000256" key="6">
    <source>
        <dbReference type="SAM" id="Coils"/>
    </source>
</evidence>
<comment type="catalytic activity">
    <reaction evidence="4 5">
        <text>L-glutaminyl-[peptide chain release factor] + S-adenosyl-L-methionine = N(5)-methyl-L-glutaminyl-[peptide chain release factor] + S-adenosyl-L-homocysteine + H(+)</text>
        <dbReference type="Rhea" id="RHEA:42896"/>
        <dbReference type="Rhea" id="RHEA-COMP:10271"/>
        <dbReference type="Rhea" id="RHEA-COMP:10272"/>
        <dbReference type="ChEBI" id="CHEBI:15378"/>
        <dbReference type="ChEBI" id="CHEBI:30011"/>
        <dbReference type="ChEBI" id="CHEBI:57856"/>
        <dbReference type="ChEBI" id="CHEBI:59789"/>
        <dbReference type="ChEBI" id="CHEBI:61891"/>
        <dbReference type="EC" id="2.1.1.297"/>
    </reaction>
</comment>
<dbReference type="InterPro" id="IPR007848">
    <property type="entry name" value="Small_mtfrase_dom"/>
</dbReference>
<protein>
    <recommendedName>
        <fullName evidence="5">Release factor glutamine methyltransferase</fullName>
        <shortName evidence="5">RF MTase</shortName>
        <ecNumber evidence="5">2.1.1.297</ecNumber>
    </recommendedName>
    <alternativeName>
        <fullName evidence="5">N5-glutamine methyltransferase PrmC</fullName>
    </alternativeName>
    <alternativeName>
        <fullName evidence="5">Protein-(glutamine-N5) MTase PrmC</fullName>
    </alternativeName>
    <alternativeName>
        <fullName evidence="5">Protein-glutamine N-methyltransferase PrmC</fullName>
    </alternativeName>
</protein>
<dbReference type="InterPro" id="IPR004556">
    <property type="entry name" value="HemK-like"/>
</dbReference>
<evidence type="ECO:0000313" key="9">
    <source>
        <dbReference type="EMBL" id="OLR64266.1"/>
    </source>
</evidence>
<keyword evidence="3 5" id="KW-0949">S-adenosyl-L-methionine</keyword>
<feature type="domain" description="Release factor glutamine methyltransferase N-terminal" evidence="8">
    <location>
        <begin position="5"/>
        <end position="75"/>
    </location>
</feature>
<gene>
    <name evidence="5" type="primary">prmC</name>
    <name evidence="9" type="ORF">BIV18_01250</name>
</gene>
<feature type="binding site" evidence="5">
    <location>
        <position position="144"/>
    </location>
    <ligand>
        <name>S-adenosyl-L-methionine</name>
        <dbReference type="ChEBI" id="CHEBI:59789"/>
    </ligand>
</feature>
<dbReference type="NCBIfam" id="TIGR00536">
    <property type="entry name" value="hemK_fam"/>
    <property type="match status" value="1"/>
</dbReference>
<feature type="binding site" evidence="5">
    <location>
        <begin position="185"/>
        <end position="188"/>
    </location>
    <ligand>
        <name>substrate</name>
    </ligand>
</feature>
<evidence type="ECO:0000256" key="1">
    <source>
        <dbReference type="ARBA" id="ARBA00022603"/>
    </source>
</evidence>
<feature type="binding site" evidence="5">
    <location>
        <begin position="120"/>
        <end position="124"/>
    </location>
    <ligand>
        <name>S-adenosyl-L-methionine</name>
        <dbReference type="ChEBI" id="CHEBI:59789"/>
    </ligand>
</feature>
<organism evidence="9 10">
    <name type="scientific">Peptoniphilus porci</name>
    <dbReference type="NCBI Taxonomy" id="2652280"/>
    <lineage>
        <taxon>Bacteria</taxon>
        <taxon>Bacillati</taxon>
        <taxon>Bacillota</taxon>
        <taxon>Tissierellia</taxon>
        <taxon>Tissierellales</taxon>
        <taxon>Peptoniphilaceae</taxon>
        <taxon>Peptoniphilus</taxon>
    </lineage>
</organism>
<name>A0A1U7LY95_9FIRM</name>
<dbReference type="InterPro" id="IPR050320">
    <property type="entry name" value="N5-glutamine_MTase"/>
</dbReference>
<evidence type="ECO:0000313" key="10">
    <source>
        <dbReference type="Proteomes" id="UP000187166"/>
    </source>
</evidence>
<keyword evidence="2 5" id="KW-0808">Transferase</keyword>
<comment type="caution">
    <text evidence="9">The sequence shown here is derived from an EMBL/GenBank/DDBJ whole genome shotgun (WGS) entry which is preliminary data.</text>
</comment>
<comment type="function">
    <text evidence="5">Methylates the class 1 translation termination release factors RF1/PrfA and RF2/PrfB on the glutamine residue of the universally conserved GGQ motif.</text>
</comment>
<dbReference type="InterPro" id="IPR029063">
    <property type="entry name" value="SAM-dependent_MTases_sf"/>
</dbReference>
<evidence type="ECO:0000259" key="7">
    <source>
        <dbReference type="Pfam" id="PF05175"/>
    </source>
</evidence>
<dbReference type="SUPFAM" id="SSF53335">
    <property type="entry name" value="S-adenosyl-L-methionine-dependent methyltransferases"/>
    <property type="match status" value="1"/>
</dbReference>
<dbReference type="InterPro" id="IPR002052">
    <property type="entry name" value="DNA_methylase_N6_adenine_CS"/>
</dbReference>